<feature type="chain" id="PRO_5003897729" description="NAD-dependent epimerase/dehydratase domain-containing protein" evidence="1">
    <location>
        <begin position="20"/>
        <end position="319"/>
    </location>
</feature>
<dbReference type="Gene3D" id="3.40.50.720">
    <property type="entry name" value="NAD(P)-binding Rossmann-like Domain"/>
    <property type="match status" value="1"/>
</dbReference>
<keyword evidence="4" id="KW-1185">Reference proteome</keyword>
<comment type="caution">
    <text evidence="3">The sequence shown here is derived from an EMBL/GenBank/DDBJ whole genome shotgun (WGS) entry which is preliminary data.</text>
</comment>
<name>K6YZ51_9ALTE</name>
<dbReference type="RefSeq" id="WP_006011889.1">
    <property type="nucleotide sequence ID" value="NZ_AUAV01000014.1"/>
</dbReference>
<dbReference type="Proteomes" id="UP000006251">
    <property type="component" value="Unassembled WGS sequence"/>
</dbReference>
<dbReference type="Pfam" id="PF01370">
    <property type="entry name" value="Epimerase"/>
    <property type="match status" value="1"/>
</dbReference>
<gene>
    <name evidence="3" type="ORF">GPAL_2380</name>
</gene>
<sequence>MRKHIIIGLGWLGSPLAMHFLSAGLAVCGTTRNSEKAKFLASKGIQTLLFDLYKNDITAIPCDIFQDANVIINIPPGRKDFEPTLFIERMKSLFDYVLLHHAQHICFISTTSVFGALEGRINNDSALVPNTPSGNAHVELELYLKDIAIASATKPQGDAIKACLVTPQDTESTSAIGFSCSVLRLAGLVGKDRHPITTLSQKSNIALGSNPVNLIHQQDVIQVICAILQDAEQRKHNSHSLETTNGQLESNFYAANLCSLEHPTREEYYTWCAQQKGIRNPQFTPDTREFVNGKWIDAEQTISQLQLKLHYPSPYNMLE</sequence>
<accession>K6YZ51</accession>
<evidence type="ECO:0000313" key="4">
    <source>
        <dbReference type="Proteomes" id="UP000006251"/>
    </source>
</evidence>
<evidence type="ECO:0000259" key="2">
    <source>
        <dbReference type="Pfam" id="PF01370"/>
    </source>
</evidence>
<dbReference type="OrthoDB" id="751203at2"/>
<dbReference type="EMBL" id="BAEQ01000042">
    <property type="protein sequence ID" value="GAC29241.1"/>
    <property type="molecule type" value="Genomic_DNA"/>
</dbReference>
<organism evidence="3 4">
    <name type="scientific">Brumicola pallidula DSM 14239 = ACAM 615</name>
    <dbReference type="NCBI Taxonomy" id="1121922"/>
    <lineage>
        <taxon>Bacteria</taxon>
        <taxon>Pseudomonadati</taxon>
        <taxon>Pseudomonadota</taxon>
        <taxon>Gammaproteobacteria</taxon>
        <taxon>Alteromonadales</taxon>
        <taxon>Alteromonadaceae</taxon>
        <taxon>Brumicola</taxon>
    </lineage>
</organism>
<feature type="domain" description="NAD-dependent epimerase/dehydratase" evidence="2">
    <location>
        <begin position="8"/>
        <end position="236"/>
    </location>
</feature>
<dbReference type="InterPro" id="IPR036291">
    <property type="entry name" value="NAD(P)-bd_dom_sf"/>
</dbReference>
<evidence type="ECO:0000313" key="3">
    <source>
        <dbReference type="EMBL" id="GAC29241.1"/>
    </source>
</evidence>
<evidence type="ECO:0000256" key="1">
    <source>
        <dbReference type="SAM" id="SignalP"/>
    </source>
</evidence>
<dbReference type="STRING" id="1121922.GCA_000428905_02752"/>
<reference evidence="4" key="1">
    <citation type="journal article" date="2014" name="Environ. Microbiol.">
        <title>Comparative genomics of the marine bacterial genus Glaciecola reveals the high degree of genomic diversity and genomic characteristic for cold adaptation.</title>
        <authorList>
            <person name="Qin Q.L."/>
            <person name="Xie B.B."/>
            <person name="Yu Y."/>
            <person name="Shu Y.L."/>
            <person name="Rong J.C."/>
            <person name="Zhang Y.J."/>
            <person name="Zhao D.L."/>
            <person name="Chen X.L."/>
            <person name="Zhang X.Y."/>
            <person name="Chen B."/>
            <person name="Zhou B.C."/>
            <person name="Zhang Y.Z."/>
        </authorList>
    </citation>
    <scope>NUCLEOTIDE SEQUENCE [LARGE SCALE GENOMIC DNA]</scope>
    <source>
        <strain evidence="4">ACAM 615</strain>
    </source>
</reference>
<keyword evidence="1" id="KW-0732">Signal</keyword>
<proteinExistence type="predicted"/>
<feature type="signal peptide" evidence="1">
    <location>
        <begin position="1"/>
        <end position="19"/>
    </location>
</feature>
<dbReference type="AlphaFoldDB" id="K6YZ51"/>
<dbReference type="SUPFAM" id="SSF51735">
    <property type="entry name" value="NAD(P)-binding Rossmann-fold domains"/>
    <property type="match status" value="1"/>
</dbReference>
<dbReference type="InterPro" id="IPR001509">
    <property type="entry name" value="Epimerase_deHydtase"/>
</dbReference>
<protein>
    <recommendedName>
        <fullName evidence="2">NAD-dependent epimerase/dehydratase domain-containing protein</fullName>
    </recommendedName>
</protein>